<evidence type="ECO:0000313" key="6">
    <source>
        <dbReference type="Proteomes" id="UP000319578"/>
    </source>
</evidence>
<dbReference type="EMBL" id="BJON01000013">
    <property type="protein sequence ID" value="GED69465.1"/>
    <property type="molecule type" value="Genomic_DNA"/>
</dbReference>
<comment type="caution">
    <text evidence="4">The sequence shown here is derived from an EMBL/GenBank/DDBJ whole genome shotgun (WGS) entry which is preliminary data.</text>
</comment>
<proteinExistence type="predicted"/>
<dbReference type="Proteomes" id="UP000036834">
    <property type="component" value="Unassembled WGS sequence"/>
</dbReference>
<dbReference type="Pfam" id="PF13786">
    <property type="entry name" value="DUF4179"/>
    <property type="match status" value="1"/>
</dbReference>
<dbReference type="OrthoDB" id="2563989at2"/>
<dbReference type="STRING" id="54915.ADS79_07105"/>
<reference evidence="4" key="2">
    <citation type="submission" date="2015-07" db="EMBL/GenBank/DDBJ databases">
        <title>MeaNS - Measles Nucleotide Surveillance Program.</title>
        <authorList>
            <person name="Tran T."/>
            <person name="Druce J."/>
        </authorList>
    </citation>
    <scope>NUCLEOTIDE SEQUENCE</scope>
    <source>
        <strain evidence="4">DSM 9887</strain>
    </source>
</reference>
<feature type="domain" description="DUF4179" evidence="2">
    <location>
        <begin position="45"/>
        <end position="129"/>
    </location>
</feature>
<dbReference type="EMBL" id="LGIQ01000005">
    <property type="protein sequence ID" value="KNB73700.1"/>
    <property type="molecule type" value="Genomic_DNA"/>
</dbReference>
<dbReference type="PATRIC" id="fig|54915.3.peg.6851"/>
<dbReference type="Proteomes" id="UP000319578">
    <property type="component" value="Unassembled WGS sequence"/>
</dbReference>
<reference evidence="5" key="1">
    <citation type="submission" date="2015-07" db="EMBL/GenBank/DDBJ databases">
        <title>Genome sequencing project for genomic taxonomy and phylogenomics of Bacillus-like bacteria.</title>
        <authorList>
            <person name="Liu B."/>
            <person name="Wang J."/>
            <person name="Zhu Y."/>
            <person name="Liu G."/>
            <person name="Chen Q."/>
            <person name="Chen Z."/>
            <person name="Lan J."/>
            <person name="Che J."/>
            <person name="Ge C."/>
            <person name="Shi H."/>
            <person name="Pan Z."/>
            <person name="Liu X."/>
        </authorList>
    </citation>
    <scope>NUCLEOTIDE SEQUENCE [LARGE SCALE GENOMIC DNA]</scope>
    <source>
        <strain evidence="5">DSM 9887</strain>
    </source>
</reference>
<evidence type="ECO:0000259" key="2">
    <source>
        <dbReference type="Pfam" id="PF13786"/>
    </source>
</evidence>
<evidence type="ECO:0000313" key="4">
    <source>
        <dbReference type="EMBL" id="KNB73700.1"/>
    </source>
</evidence>
<keyword evidence="1" id="KW-0472">Membrane</keyword>
<dbReference type="RefSeq" id="WP_049737707.1">
    <property type="nucleotide sequence ID" value="NZ_BJON01000013.1"/>
</dbReference>
<keyword evidence="6" id="KW-1185">Reference proteome</keyword>
<accession>A0A0K9YZP7</accession>
<sequence>MSISKKLKKTVKNQIEETVVPKELDDQIRASFIRYHEKKEKFSMKKRVLTICLAAAILLPTGVYAALNSSSYFTGENNLNGLVNEGVKRAVSEGLSVPMDQKITDQGISIHFQEVYVEDTKVLIHYRIEKEDGGLVPFEFDTTGLDVISVEPDGSKYVENPTYQEKGVEGFRVLNFIGTDREDNIPYYLTDAEGKEIMTGIADHDRPEGILAFVTDGSKLPQSITLNVDANRIGKTKGKWSGKVVIDQSKAQEATKAAK</sequence>
<dbReference type="InterPro" id="IPR025436">
    <property type="entry name" value="DUF4179"/>
</dbReference>
<keyword evidence="1" id="KW-1133">Transmembrane helix</keyword>
<organism evidence="4 5">
    <name type="scientific">Brevibacillus reuszeri</name>
    <dbReference type="NCBI Taxonomy" id="54915"/>
    <lineage>
        <taxon>Bacteria</taxon>
        <taxon>Bacillati</taxon>
        <taxon>Bacillota</taxon>
        <taxon>Bacilli</taxon>
        <taxon>Bacillales</taxon>
        <taxon>Paenibacillaceae</taxon>
        <taxon>Brevibacillus</taxon>
    </lineage>
</organism>
<gene>
    <name evidence="4" type="ORF">ADS79_07105</name>
    <name evidence="3" type="ORF">BRE01_31670</name>
</gene>
<dbReference type="AlphaFoldDB" id="A0A0K9YZP7"/>
<reference evidence="3 6" key="3">
    <citation type="submission" date="2019-06" db="EMBL/GenBank/DDBJ databases">
        <title>Whole genome shotgun sequence of Brevibacillus reuszeri NBRC 15719.</title>
        <authorList>
            <person name="Hosoyama A."/>
            <person name="Uohara A."/>
            <person name="Ohji S."/>
            <person name="Ichikawa N."/>
        </authorList>
    </citation>
    <scope>NUCLEOTIDE SEQUENCE [LARGE SCALE GENOMIC DNA]</scope>
    <source>
        <strain evidence="3 6">NBRC 15719</strain>
    </source>
</reference>
<keyword evidence="1" id="KW-0812">Transmembrane</keyword>
<protein>
    <recommendedName>
        <fullName evidence="2">DUF4179 domain-containing protein</fullName>
    </recommendedName>
</protein>
<feature type="transmembrane region" description="Helical" evidence="1">
    <location>
        <begin position="48"/>
        <end position="67"/>
    </location>
</feature>
<evidence type="ECO:0000313" key="5">
    <source>
        <dbReference type="Proteomes" id="UP000036834"/>
    </source>
</evidence>
<evidence type="ECO:0000313" key="3">
    <source>
        <dbReference type="EMBL" id="GED69465.1"/>
    </source>
</evidence>
<evidence type="ECO:0000256" key="1">
    <source>
        <dbReference type="SAM" id="Phobius"/>
    </source>
</evidence>
<dbReference type="Gene3D" id="2.60.40.1630">
    <property type="entry name" value="bacillus anthracis domain"/>
    <property type="match status" value="1"/>
</dbReference>
<name>A0A0K9YZP7_9BACL</name>